<evidence type="ECO:0000256" key="2">
    <source>
        <dbReference type="ARBA" id="ARBA00015195"/>
    </source>
</evidence>
<evidence type="ECO:0000256" key="10">
    <source>
        <dbReference type="SAM" id="Coils"/>
    </source>
</evidence>
<evidence type="ECO:0000256" key="7">
    <source>
        <dbReference type="ARBA" id="ARBA00024910"/>
    </source>
</evidence>
<evidence type="ECO:0000256" key="8">
    <source>
        <dbReference type="ARBA" id="ARBA00026068"/>
    </source>
</evidence>
<dbReference type="STRING" id="84022.CACET_c10080"/>
<keyword evidence="3" id="KW-0963">Cytoplasm</keyword>
<evidence type="ECO:0000256" key="9">
    <source>
        <dbReference type="ARBA" id="ARBA00033158"/>
    </source>
</evidence>
<dbReference type="Proteomes" id="UP000035704">
    <property type="component" value="Chromosome"/>
</dbReference>
<dbReference type="InterPro" id="IPR036192">
    <property type="entry name" value="Cell_div_ZapA-like_sf"/>
</dbReference>
<evidence type="ECO:0000256" key="6">
    <source>
        <dbReference type="ARBA" id="ARBA00023306"/>
    </source>
</evidence>
<gene>
    <name evidence="11" type="primary">zapA</name>
    <name evidence="11" type="ORF">CACET_c10080</name>
</gene>
<dbReference type="GO" id="GO:0000921">
    <property type="term" value="P:septin ring assembly"/>
    <property type="evidence" value="ECO:0007669"/>
    <property type="project" value="TreeGrafter"/>
</dbReference>
<dbReference type="InterPro" id="IPR053712">
    <property type="entry name" value="Bac_CellDiv_Activator"/>
</dbReference>
<keyword evidence="10" id="KW-0175">Coiled coil</keyword>
<dbReference type="GO" id="GO:0032153">
    <property type="term" value="C:cell division site"/>
    <property type="evidence" value="ECO:0007669"/>
    <property type="project" value="TreeGrafter"/>
</dbReference>
<dbReference type="Pfam" id="PF05164">
    <property type="entry name" value="ZapA"/>
    <property type="match status" value="1"/>
</dbReference>
<dbReference type="RefSeq" id="WP_052661221.1">
    <property type="nucleotide sequence ID" value="NZ_CP009687.1"/>
</dbReference>
<keyword evidence="6" id="KW-0131">Cell cycle</keyword>
<comment type="subunit">
    <text evidence="8">Homodimer. Interacts with FtsZ.</text>
</comment>
<evidence type="ECO:0000256" key="3">
    <source>
        <dbReference type="ARBA" id="ARBA00022490"/>
    </source>
</evidence>
<name>A0A0G3W784_9CLOT</name>
<dbReference type="Gene3D" id="6.10.250.790">
    <property type="match status" value="1"/>
</dbReference>
<comment type="function">
    <text evidence="7">Activator of cell division through the inhibition of FtsZ GTPase activity, therefore promoting FtsZ assembly into bundles of protofilaments necessary for the formation of the division Z ring. It is recruited early at mid-cell but it is not essential for cell division.</text>
</comment>
<keyword evidence="5" id="KW-0717">Septation</keyword>
<dbReference type="KEGG" id="cace:CACET_c10080"/>
<reference evidence="11 12" key="1">
    <citation type="submission" date="2014-10" db="EMBL/GenBank/DDBJ databases">
        <title>Genome sequence of Clostridium aceticum DSM 1496.</title>
        <authorList>
            <person name="Poehlein A."/>
            <person name="Schiel-Bengelsdorf B."/>
            <person name="Gottschalk G."/>
            <person name="Duerre P."/>
            <person name="Daniel R."/>
        </authorList>
    </citation>
    <scope>NUCLEOTIDE SEQUENCE [LARGE SCALE GENOMIC DNA]</scope>
    <source>
        <strain evidence="11 12">DSM 1496</strain>
    </source>
</reference>
<dbReference type="OrthoDB" id="1711036at2"/>
<dbReference type="AlphaFoldDB" id="A0A0G3W784"/>
<evidence type="ECO:0000313" key="12">
    <source>
        <dbReference type="Proteomes" id="UP000035704"/>
    </source>
</evidence>
<dbReference type="GO" id="GO:0043093">
    <property type="term" value="P:FtsZ-dependent cytokinesis"/>
    <property type="evidence" value="ECO:0007669"/>
    <property type="project" value="TreeGrafter"/>
</dbReference>
<dbReference type="EMBL" id="CP009687">
    <property type="protein sequence ID" value="AKL94511.1"/>
    <property type="molecule type" value="Genomic_DNA"/>
</dbReference>
<evidence type="ECO:0000313" key="11">
    <source>
        <dbReference type="EMBL" id="AKL94511.1"/>
    </source>
</evidence>
<dbReference type="PATRIC" id="fig|84022.6.peg.1022"/>
<dbReference type="SUPFAM" id="SSF102829">
    <property type="entry name" value="Cell division protein ZapA-like"/>
    <property type="match status" value="1"/>
</dbReference>
<keyword evidence="4 11" id="KW-0132">Cell division</keyword>
<dbReference type="GO" id="GO:0000917">
    <property type="term" value="P:division septum assembly"/>
    <property type="evidence" value="ECO:0007669"/>
    <property type="project" value="UniProtKB-KW"/>
</dbReference>
<evidence type="ECO:0000256" key="4">
    <source>
        <dbReference type="ARBA" id="ARBA00022618"/>
    </source>
</evidence>
<proteinExistence type="predicted"/>
<keyword evidence="12" id="KW-1185">Reference proteome</keyword>
<dbReference type="GO" id="GO:0030428">
    <property type="term" value="C:cell septum"/>
    <property type="evidence" value="ECO:0007669"/>
    <property type="project" value="TreeGrafter"/>
</dbReference>
<accession>A0A0G3W784</accession>
<comment type="subcellular location">
    <subcellularLocation>
        <location evidence="1">Cytoplasm</location>
    </subcellularLocation>
</comment>
<dbReference type="GO" id="GO:0005829">
    <property type="term" value="C:cytosol"/>
    <property type="evidence" value="ECO:0007669"/>
    <property type="project" value="TreeGrafter"/>
</dbReference>
<dbReference type="PANTHER" id="PTHR34981:SF1">
    <property type="entry name" value="CELL DIVISION PROTEIN ZAPA"/>
    <property type="match status" value="1"/>
</dbReference>
<organism evidence="11 12">
    <name type="scientific">Clostridium aceticum</name>
    <dbReference type="NCBI Taxonomy" id="84022"/>
    <lineage>
        <taxon>Bacteria</taxon>
        <taxon>Bacillati</taxon>
        <taxon>Bacillota</taxon>
        <taxon>Clostridia</taxon>
        <taxon>Eubacteriales</taxon>
        <taxon>Clostridiaceae</taxon>
        <taxon>Clostridium</taxon>
    </lineage>
</organism>
<dbReference type="InterPro" id="IPR007838">
    <property type="entry name" value="Cell_div_ZapA-like"/>
</dbReference>
<protein>
    <recommendedName>
        <fullName evidence="2">Cell division protein ZapA</fullName>
    </recommendedName>
    <alternativeName>
        <fullName evidence="9">Z ring-associated protein ZapA</fullName>
    </alternativeName>
</protein>
<evidence type="ECO:0000256" key="1">
    <source>
        <dbReference type="ARBA" id="ARBA00004496"/>
    </source>
</evidence>
<evidence type="ECO:0000256" key="5">
    <source>
        <dbReference type="ARBA" id="ARBA00023210"/>
    </source>
</evidence>
<dbReference type="PANTHER" id="PTHR34981">
    <property type="entry name" value="CELL DIVISION PROTEIN ZAPA"/>
    <property type="match status" value="1"/>
</dbReference>
<sequence length="177" mass="20743">METKNKVTVKINGQDYPIIGIESKEYLLKIGNFVDEQMDLVAKNNSKLSISMIAVLTCINIADQFFKLQKQLDAVTREQVDPLNKLEDVQERYNVLLKELEEKKEEFQLLQKQVEELVLSKENIEEENTQLKEKLQNRDEDLVNAENIINDLQNKLFENRIALVQVQKQLEEHNNKE</sequence>
<feature type="coiled-coil region" evidence="10">
    <location>
        <begin position="83"/>
        <end position="155"/>
    </location>
</feature>